<dbReference type="Gene3D" id="3.40.50.300">
    <property type="entry name" value="P-loop containing nucleotide triphosphate hydrolases"/>
    <property type="match status" value="1"/>
</dbReference>
<dbReference type="Pfam" id="PF13671">
    <property type="entry name" value="AAA_33"/>
    <property type="match status" value="1"/>
</dbReference>
<dbReference type="EMBL" id="LMWV01000020">
    <property type="protein sequence ID" value="KUN63987.1"/>
    <property type="molecule type" value="Genomic_DNA"/>
</dbReference>
<dbReference type="Proteomes" id="UP000054375">
    <property type="component" value="Unassembled WGS sequence"/>
</dbReference>
<name>A0A101RYD0_9ACTN</name>
<dbReference type="SUPFAM" id="SSF52540">
    <property type="entry name" value="P-loop containing nucleoside triphosphate hydrolases"/>
    <property type="match status" value="1"/>
</dbReference>
<evidence type="ECO:0000313" key="2">
    <source>
        <dbReference type="Proteomes" id="UP000054375"/>
    </source>
</evidence>
<sequence>MIVWINGAFGSGKSTLVEELRPRWPESLVFDPEMVGYVLREIVEVPTGDFQDLRLWRRQVAQLAVGLVEEYRRPLLVPMTLVNPGYLDEIFGALREAGLDVRHFFLKVAPEVLERRIDGRSFFPDDPAREERVRAWCKERIEACSAAVDTLPGDTVFLDGEASPGELAGQVLAHLG</sequence>
<proteinExistence type="predicted"/>
<organism evidence="1 2">
    <name type="scientific">Streptomyces griseorubiginosus</name>
    <dbReference type="NCBI Taxonomy" id="67304"/>
    <lineage>
        <taxon>Bacteria</taxon>
        <taxon>Bacillati</taxon>
        <taxon>Actinomycetota</taxon>
        <taxon>Actinomycetes</taxon>
        <taxon>Kitasatosporales</taxon>
        <taxon>Streptomycetaceae</taxon>
        <taxon>Streptomyces</taxon>
    </lineage>
</organism>
<evidence type="ECO:0000313" key="1">
    <source>
        <dbReference type="EMBL" id="KUN63987.1"/>
    </source>
</evidence>
<keyword evidence="2" id="KW-1185">Reference proteome</keyword>
<dbReference type="InterPro" id="IPR027417">
    <property type="entry name" value="P-loop_NTPase"/>
</dbReference>
<dbReference type="AlphaFoldDB" id="A0A101RYD0"/>
<protein>
    <submittedName>
        <fullName evidence="1">TmrB-like protein</fullName>
    </submittedName>
</protein>
<accession>A0A101RYD0</accession>
<comment type="caution">
    <text evidence="1">The sequence shown here is derived from an EMBL/GenBank/DDBJ whole genome shotgun (WGS) entry which is preliminary data.</text>
</comment>
<gene>
    <name evidence="1" type="ORF">AQJ54_23330</name>
</gene>
<dbReference type="RefSeq" id="WP_062240657.1">
    <property type="nucleotide sequence ID" value="NZ_JBEOZZ010000013.1"/>
</dbReference>
<reference evidence="1 2" key="1">
    <citation type="submission" date="2015-10" db="EMBL/GenBank/DDBJ databases">
        <title>Draft genome sequence of Streptomyces griseorubiginosus DSM 40469, type strain for the species Streptomyces griseorubiginosus.</title>
        <authorList>
            <person name="Ruckert C."/>
            <person name="Winkler A."/>
            <person name="Kalinowski J."/>
            <person name="Kampfer P."/>
            <person name="Glaeser S."/>
        </authorList>
    </citation>
    <scope>NUCLEOTIDE SEQUENCE [LARGE SCALE GENOMIC DNA]</scope>
    <source>
        <strain evidence="1 2">DSM 40469</strain>
    </source>
</reference>